<accession>A0A4R6IMC5</accession>
<proteinExistence type="predicted"/>
<name>A0A4R6IMC5_9SPHI</name>
<dbReference type="EMBL" id="SNWM01000002">
    <property type="protein sequence ID" value="TDO23231.1"/>
    <property type="molecule type" value="Genomic_DNA"/>
</dbReference>
<dbReference type="AlphaFoldDB" id="A0A4R6IMC5"/>
<dbReference type="Proteomes" id="UP000295499">
    <property type="component" value="Unassembled WGS sequence"/>
</dbReference>
<sequence>MTVGQVPVVTFVTQKNNTQRNFGILKDYCFYAQTD</sequence>
<organism evidence="1 2">
    <name type="scientific">Pedobacter duraquae</name>
    <dbReference type="NCBI Taxonomy" id="425511"/>
    <lineage>
        <taxon>Bacteria</taxon>
        <taxon>Pseudomonadati</taxon>
        <taxon>Bacteroidota</taxon>
        <taxon>Sphingobacteriia</taxon>
        <taxon>Sphingobacteriales</taxon>
        <taxon>Sphingobacteriaceae</taxon>
        <taxon>Pedobacter</taxon>
    </lineage>
</organism>
<evidence type="ECO:0000313" key="1">
    <source>
        <dbReference type="EMBL" id="TDO23231.1"/>
    </source>
</evidence>
<gene>
    <name evidence="1" type="ORF">CLV32_2220</name>
</gene>
<keyword evidence="2" id="KW-1185">Reference proteome</keyword>
<evidence type="ECO:0000313" key="2">
    <source>
        <dbReference type="Proteomes" id="UP000295499"/>
    </source>
</evidence>
<comment type="caution">
    <text evidence="1">The sequence shown here is derived from an EMBL/GenBank/DDBJ whole genome shotgun (WGS) entry which is preliminary data.</text>
</comment>
<protein>
    <submittedName>
        <fullName evidence="1">Uncharacterized protein</fullName>
    </submittedName>
</protein>
<reference evidence="1 2" key="1">
    <citation type="submission" date="2019-03" db="EMBL/GenBank/DDBJ databases">
        <title>Genomic Encyclopedia of Archaeal and Bacterial Type Strains, Phase II (KMG-II): from individual species to whole genera.</title>
        <authorList>
            <person name="Goeker M."/>
        </authorList>
    </citation>
    <scope>NUCLEOTIDE SEQUENCE [LARGE SCALE GENOMIC DNA]</scope>
    <source>
        <strain evidence="1 2">DSM 19034</strain>
    </source>
</reference>